<feature type="domain" description="Symplekin/Pta1 N-terminal" evidence="5">
    <location>
        <begin position="92"/>
        <end position="306"/>
    </location>
</feature>
<dbReference type="GO" id="GO:0006397">
    <property type="term" value="P:mRNA processing"/>
    <property type="evidence" value="ECO:0007669"/>
    <property type="project" value="UniProtKB-KW"/>
</dbReference>
<feature type="region of interest" description="Disordered" evidence="4">
    <location>
        <begin position="309"/>
        <end position="329"/>
    </location>
</feature>
<gene>
    <name evidence="6" type="ORF">R9X50_00030700</name>
</gene>
<evidence type="ECO:0000313" key="6">
    <source>
        <dbReference type="EMBL" id="WPG97530.1"/>
    </source>
</evidence>
<dbReference type="InterPro" id="IPR016024">
    <property type="entry name" value="ARM-type_fold"/>
</dbReference>
<dbReference type="Proteomes" id="UP001303373">
    <property type="component" value="Chromosome 1"/>
</dbReference>
<name>A0AAQ3R1Y2_9PEZI</name>
<evidence type="ECO:0000256" key="3">
    <source>
        <dbReference type="ARBA" id="ARBA00023242"/>
    </source>
</evidence>
<evidence type="ECO:0000259" key="5">
    <source>
        <dbReference type="Pfam" id="PF11935"/>
    </source>
</evidence>
<dbReference type="PANTHER" id="PTHR15245:SF20">
    <property type="entry name" value="SYMPLEKIN"/>
    <property type="match status" value="1"/>
</dbReference>
<keyword evidence="2" id="KW-0507">mRNA processing</keyword>
<evidence type="ECO:0000256" key="2">
    <source>
        <dbReference type="ARBA" id="ARBA00022664"/>
    </source>
</evidence>
<organism evidence="6 7">
    <name type="scientific">Acrodontium crateriforme</name>
    <dbReference type="NCBI Taxonomy" id="150365"/>
    <lineage>
        <taxon>Eukaryota</taxon>
        <taxon>Fungi</taxon>
        <taxon>Dikarya</taxon>
        <taxon>Ascomycota</taxon>
        <taxon>Pezizomycotina</taxon>
        <taxon>Dothideomycetes</taxon>
        <taxon>Dothideomycetidae</taxon>
        <taxon>Mycosphaerellales</taxon>
        <taxon>Teratosphaeriaceae</taxon>
        <taxon>Acrodontium</taxon>
    </lineage>
</organism>
<dbReference type="SUPFAM" id="SSF48371">
    <property type="entry name" value="ARM repeat"/>
    <property type="match status" value="1"/>
</dbReference>
<comment type="subcellular location">
    <subcellularLocation>
        <location evidence="1">Nucleus</location>
    </subcellularLocation>
</comment>
<dbReference type="InterPro" id="IPR032460">
    <property type="entry name" value="Symplekin/Pta1_N"/>
</dbReference>
<keyword evidence="7" id="KW-1185">Reference proteome</keyword>
<sequence length="720" mass="79635">MGSPAQVIEQLNSAREIVLKDAAIYPQVVPGVLPVIGESAHVELRRWGAAFLAETFASPVVRAEEKQSMALGVLDTLRQYLMREDKMGEIEDTAVVKSSVQCAASIYPLIFRHTIANSGDQETWSAMAAIKSRILRVMDGAVPGVRICCIKFVARVVQVQTPGLIANSHRPEQNEISLSLVPRDHPVVPPNNLEAEASGLLDRLLGVLQDNLSDALIVTATLNSLAPLVQRRPTIAQKVLGTVLNFNPLASAKVPMTGKDKVVIRSMTRTTMSFLVNALKRNPNHPSALRLQGAIEGLRRSLIEVFSDNAGKRSAPDEPVDGSDDAKRRRIDEEIANGTSRSATQPSYAPLPPGPVTVAQLFTLSQDTSATAFHVELLPANIVAQLIPPLIKSIDTNQLNDAINVVRQRYLDLSKQSAPNATLVEDDDDYDPSSAFPGLDNTPGEIQQQELSQEITIGPFRLPAPLPLTTKDRDEHNKMALTRVFDILTILDQDVAMKGMKKVEAEKRFDRRTVSTQSRDGWIILLTRLATRTPCNLGDDDSMKTEGALAKKAQSFGLANSIRMALMNYVMEDFRRRIDVAIAWLSEEWYAETLISHLAKKASKNGTLTNYWTWTVRLLDALTPYLDTKDGRILIRFLSEIPAINVDVLARVKKIALDPERVNICSQSLLYLIMFRPPVRELCVDVVEQMWHENAEAKAAATRILVKWRPAVVEKVQTQA</sequence>
<dbReference type="Gene3D" id="1.25.10.10">
    <property type="entry name" value="Leucine-rich Repeat Variant"/>
    <property type="match status" value="1"/>
</dbReference>
<dbReference type="InterPro" id="IPR021850">
    <property type="entry name" value="Symplekin/Pta1"/>
</dbReference>
<dbReference type="EMBL" id="CP138580">
    <property type="protein sequence ID" value="WPG97530.1"/>
    <property type="molecule type" value="Genomic_DNA"/>
</dbReference>
<dbReference type="PANTHER" id="PTHR15245">
    <property type="entry name" value="SYMPLEKIN-RELATED"/>
    <property type="match status" value="1"/>
</dbReference>
<dbReference type="Pfam" id="PF11935">
    <property type="entry name" value="SYMPK_PTA1_N"/>
    <property type="match status" value="1"/>
</dbReference>
<protein>
    <submittedName>
        <fullName evidence="6">Mrna cleavage and polyadenylation specificity factor complex subunit pta1</fullName>
    </submittedName>
</protein>
<evidence type="ECO:0000313" key="7">
    <source>
        <dbReference type="Proteomes" id="UP001303373"/>
    </source>
</evidence>
<dbReference type="GO" id="GO:0005847">
    <property type="term" value="C:mRNA cleavage and polyadenylation specificity factor complex"/>
    <property type="evidence" value="ECO:0007669"/>
    <property type="project" value="TreeGrafter"/>
</dbReference>
<reference evidence="6 7" key="1">
    <citation type="submission" date="2023-11" db="EMBL/GenBank/DDBJ databases">
        <title>An acidophilic fungus is an integral part of prey digestion in a carnivorous sundew plant.</title>
        <authorList>
            <person name="Tsai I.J."/>
        </authorList>
    </citation>
    <scope>NUCLEOTIDE SEQUENCE [LARGE SCALE GENOMIC DNA]</scope>
    <source>
        <strain evidence="6">169a</strain>
    </source>
</reference>
<accession>A0AAQ3R1Y2</accession>
<evidence type="ECO:0000256" key="4">
    <source>
        <dbReference type="SAM" id="MobiDB-lite"/>
    </source>
</evidence>
<proteinExistence type="predicted"/>
<dbReference type="InterPro" id="IPR011989">
    <property type="entry name" value="ARM-like"/>
</dbReference>
<dbReference type="AlphaFoldDB" id="A0AAQ3R1Y2"/>
<keyword evidence="3" id="KW-0539">Nucleus</keyword>
<evidence type="ECO:0000256" key="1">
    <source>
        <dbReference type="ARBA" id="ARBA00004123"/>
    </source>
</evidence>